<protein>
    <submittedName>
        <fullName evidence="8">Pre-mRNA-processing factor 39</fullName>
    </submittedName>
</protein>
<dbReference type="Pfam" id="PF23240">
    <property type="entry name" value="HAT_PRP39_N"/>
    <property type="match status" value="1"/>
</dbReference>
<dbReference type="FunFam" id="1.25.40.10:FF:000159">
    <property type="entry name" value="Tetratricopeptide repeat (TPR)-like superfamily protein"/>
    <property type="match status" value="2"/>
</dbReference>
<keyword evidence="5" id="KW-0539">Nucleus</keyword>
<evidence type="ECO:0000313" key="8">
    <source>
        <dbReference type="EMBL" id="EXB46008.1"/>
    </source>
</evidence>
<dbReference type="Gene3D" id="1.25.40.10">
    <property type="entry name" value="Tetratricopeptide repeat domain"/>
    <property type="match status" value="2"/>
</dbReference>
<keyword evidence="3" id="KW-0677">Repeat</keyword>
<dbReference type="InterPro" id="IPR059164">
    <property type="entry name" value="HAT_PRP39_C"/>
</dbReference>
<dbReference type="eggNOG" id="KOG1258">
    <property type="taxonomic scope" value="Eukaryota"/>
</dbReference>
<keyword evidence="9" id="KW-1185">Reference proteome</keyword>
<dbReference type="FunFam" id="1.25.40.10:FF:000064">
    <property type="entry name" value="Putative pre-mrna-processing factor 39"/>
    <property type="match status" value="1"/>
</dbReference>
<evidence type="ECO:0000256" key="1">
    <source>
        <dbReference type="ARBA" id="ARBA00004123"/>
    </source>
</evidence>
<evidence type="ECO:0000256" key="5">
    <source>
        <dbReference type="ARBA" id="ARBA00023242"/>
    </source>
</evidence>
<feature type="region of interest" description="Disordered" evidence="7">
    <location>
        <begin position="212"/>
        <end position="254"/>
    </location>
</feature>
<dbReference type="STRING" id="981085.W9QWZ5"/>
<dbReference type="EMBL" id="KE343920">
    <property type="protein sequence ID" value="EXB46008.1"/>
    <property type="molecule type" value="Genomic_DNA"/>
</dbReference>
<feature type="compositionally biased region" description="Low complexity" evidence="7">
    <location>
        <begin position="240"/>
        <end position="252"/>
    </location>
</feature>
<evidence type="ECO:0000256" key="2">
    <source>
        <dbReference type="ARBA" id="ARBA00022664"/>
    </source>
</evidence>
<evidence type="ECO:0000256" key="4">
    <source>
        <dbReference type="ARBA" id="ARBA00023187"/>
    </source>
</evidence>
<keyword evidence="2" id="KW-0507">mRNA processing</keyword>
<comment type="subcellular location">
    <subcellularLocation>
        <location evidence="1">Nucleus</location>
    </subcellularLocation>
</comment>
<dbReference type="PANTHER" id="PTHR17204:SF5">
    <property type="entry name" value="PRE-MRNA-PROCESSING FACTOR 39"/>
    <property type="match status" value="1"/>
</dbReference>
<dbReference type="GO" id="GO:0071004">
    <property type="term" value="C:U2-type prespliceosome"/>
    <property type="evidence" value="ECO:0007669"/>
    <property type="project" value="TreeGrafter"/>
</dbReference>
<proteinExistence type="inferred from homology"/>
<keyword evidence="4" id="KW-0508">mRNA splicing</keyword>
<dbReference type="AlphaFoldDB" id="W9QWZ5"/>
<feature type="compositionally biased region" description="Low complexity" evidence="7">
    <location>
        <begin position="459"/>
        <end position="474"/>
    </location>
</feature>
<dbReference type="GO" id="GO:0000243">
    <property type="term" value="C:commitment complex"/>
    <property type="evidence" value="ECO:0007669"/>
    <property type="project" value="TreeGrafter"/>
</dbReference>
<gene>
    <name evidence="8" type="ORF">L484_015868</name>
</gene>
<evidence type="ECO:0000256" key="3">
    <source>
        <dbReference type="ARBA" id="ARBA00022737"/>
    </source>
</evidence>
<feature type="region of interest" description="Disordered" evidence="7">
    <location>
        <begin position="459"/>
        <end position="496"/>
    </location>
</feature>
<dbReference type="GO" id="GO:0005685">
    <property type="term" value="C:U1 snRNP"/>
    <property type="evidence" value="ECO:0007669"/>
    <property type="project" value="TreeGrafter"/>
</dbReference>
<dbReference type="SMART" id="SM00386">
    <property type="entry name" value="HAT"/>
    <property type="match status" value="5"/>
</dbReference>
<dbReference type="Pfam" id="PF23241">
    <property type="entry name" value="HAT_PRP39_C"/>
    <property type="match status" value="1"/>
</dbReference>
<evidence type="ECO:0000256" key="6">
    <source>
        <dbReference type="ARBA" id="ARBA00038019"/>
    </source>
</evidence>
<evidence type="ECO:0000313" key="9">
    <source>
        <dbReference type="Proteomes" id="UP000030645"/>
    </source>
</evidence>
<accession>W9QWZ5</accession>
<organism evidence="8 9">
    <name type="scientific">Morus notabilis</name>
    <dbReference type="NCBI Taxonomy" id="981085"/>
    <lineage>
        <taxon>Eukaryota</taxon>
        <taxon>Viridiplantae</taxon>
        <taxon>Streptophyta</taxon>
        <taxon>Embryophyta</taxon>
        <taxon>Tracheophyta</taxon>
        <taxon>Spermatophyta</taxon>
        <taxon>Magnoliopsida</taxon>
        <taxon>eudicotyledons</taxon>
        <taxon>Gunneridae</taxon>
        <taxon>Pentapetalae</taxon>
        <taxon>rosids</taxon>
        <taxon>fabids</taxon>
        <taxon>Rosales</taxon>
        <taxon>Moraceae</taxon>
        <taxon>Moreae</taxon>
        <taxon>Morus</taxon>
    </lineage>
</organism>
<dbReference type="GO" id="GO:0030627">
    <property type="term" value="F:pre-mRNA 5'-splice site binding"/>
    <property type="evidence" value="ECO:0007669"/>
    <property type="project" value="TreeGrafter"/>
</dbReference>
<feature type="compositionally biased region" description="Polar residues" evidence="7">
    <location>
        <begin position="212"/>
        <end position="236"/>
    </location>
</feature>
<name>W9QWZ5_9ROSA</name>
<comment type="similarity">
    <text evidence="6">Belongs to the PRP39 family.</text>
</comment>
<dbReference type="Proteomes" id="UP000030645">
    <property type="component" value="Unassembled WGS sequence"/>
</dbReference>
<dbReference type="GO" id="GO:0000395">
    <property type="term" value="P:mRNA 5'-splice site recognition"/>
    <property type="evidence" value="ECO:0007669"/>
    <property type="project" value="TreeGrafter"/>
</dbReference>
<dbReference type="InterPro" id="IPR003107">
    <property type="entry name" value="HAT"/>
</dbReference>
<reference evidence="9" key="1">
    <citation type="submission" date="2013-01" db="EMBL/GenBank/DDBJ databases">
        <title>Draft Genome Sequence of a Mulberry Tree, Morus notabilis C.K. Schneid.</title>
        <authorList>
            <person name="He N."/>
            <person name="Zhao S."/>
        </authorList>
    </citation>
    <scope>NUCLEOTIDE SEQUENCE</scope>
</reference>
<sequence length="934" mass="103245">MGGRTQVRRGKTLREPPPPYAAAAAAIFRRGVVSQAIDIRLMIRDHIPTRFDVLNEMVRNLSAILEGQWQAAAEWWRWEWIPLTQLSSARTFSLIPEDNNTTFSSVPELSANGAVFDPQVRPENRICTISRINHCMWSMGDSETVVAQSQTASMVGYEPVGYASAGYADGSSNVVSEATGEISNSASPADATSLAPDFSNVGDGIADSSLAQESHVGTGNEAVESSQTAGYDSSANGPAVVGSVENGSVSENAGGAVDEQQYVDGSVMSTEEERLWNIVKANSLDFNTWTALIEETEKVAENNILKIRKVYDAFLAEFPLCYGYWKKYADHEAHLGSIDKVVEVYERAVQGVTYSVDIWLHYCIFAISTYGDPETVRRFFERGLAYVGTDYLSFPLWDKYIEYEYMQQEWSRLAMIYTRILENPNQQLDRYFNSFKELAGNRPLSELRTAEEAAAVTGASSEAAPATVASSEAADQVNGEEVHTEATDQSNKPVSAGLTEAEELEKYIAIREEMYKKAKEFDSKIIGFETAIRRPYFHVRPLNVAELENWHNYLDFIEREGDLNKVVKLYERCLIACANYPEYWVRYVLSMEASGSLDLANNALARATQLFVKRQPEIHLFAARFKEQSGDILGARAAYQLGNLEDAFSSYEQAIAIEKGKEHSQTLPMLFAQYSRFAYLVAGNAEKAREILVEALEHVQSSKPLLEALIHFESTQSGPKQIDYLDSLVQKFIEPNSENPNVASVAEREELSSIFLEFLNLFGDAQSIKKAEDRHAKLFLPHRSTSELKKRHAEDFLASDKTKLAKSYSGVPSPVQSLMGTYPNTQNQWAAGYGAQPQAWPPAMQAQGQQWAPGYTQQAAYGAYGGYGSNYTNLQVPASAPQSAAYAAAAAAYPPTYPAQSYPPQSYAQPTATAAAAAAQQPASATQAYYGSYY</sequence>
<evidence type="ECO:0000256" key="7">
    <source>
        <dbReference type="SAM" id="MobiDB-lite"/>
    </source>
</evidence>
<dbReference type="PANTHER" id="PTHR17204">
    <property type="entry name" value="PRE-MRNA PROCESSING PROTEIN PRP39-RELATED"/>
    <property type="match status" value="1"/>
</dbReference>
<dbReference type="SUPFAM" id="SSF48452">
    <property type="entry name" value="TPR-like"/>
    <property type="match status" value="2"/>
</dbReference>
<dbReference type="InterPro" id="IPR011990">
    <property type="entry name" value="TPR-like_helical_dom_sf"/>
</dbReference>